<dbReference type="KEGG" id="mic:Mic7113_4854"/>
<dbReference type="HOGENOM" id="CLU_1330688_0_0_3"/>
<proteinExistence type="predicted"/>
<dbReference type="EMBL" id="CP003630">
    <property type="protein sequence ID" value="AFZ20522.1"/>
    <property type="molecule type" value="Genomic_DNA"/>
</dbReference>
<dbReference type="Pfam" id="PF14332">
    <property type="entry name" value="DUF4388"/>
    <property type="match status" value="1"/>
</dbReference>
<evidence type="ECO:0000259" key="1">
    <source>
        <dbReference type="Pfam" id="PF14332"/>
    </source>
</evidence>
<feature type="domain" description="PatA-like N-terminal" evidence="1">
    <location>
        <begin position="4"/>
        <end position="152"/>
    </location>
</feature>
<dbReference type="InterPro" id="IPR025497">
    <property type="entry name" value="PatA-like_N"/>
</dbReference>
<evidence type="ECO:0000313" key="2">
    <source>
        <dbReference type="EMBL" id="AFZ20522.1"/>
    </source>
</evidence>
<name>K9WLW7_9CYAN</name>
<keyword evidence="3" id="KW-1185">Reference proteome</keyword>
<evidence type="ECO:0000313" key="3">
    <source>
        <dbReference type="Proteomes" id="UP000010471"/>
    </source>
</evidence>
<accession>K9WLW7</accession>
<reference evidence="2 3" key="1">
    <citation type="submission" date="2012-06" db="EMBL/GenBank/DDBJ databases">
        <title>Finished chromosome of genome of Microcoleus sp. PCC 7113.</title>
        <authorList>
            <consortium name="US DOE Joint Genome Institute"/>
            <person name="Gugger M."/>
            <person name="Coursin T."/>
            <person name="Rippka R."/>
            <person name="Tandeau De Marsac N."/>
            <person name="Huntemann M."/>
            <person name="Wei C.-L."/>
            <person name="Han J."/>
            <person name="Detter J.C."/>
            <person name="Han C."/>
            <person name="Tapia R."/>
            <person name="Chen A."/>
            <person name="Kyrpides N."/>
            <person name="Mavromatis K."/>
            <person name="Markowitz V."/>
            <person name="Szeto E."/>
            <person name="Ivanova N."/>
            <person name="Pagani I."/>
            <person name="Pati A."/>
            <person name="Goodwin L."/>
            <person name="Nordberg H.P."/>
            <person name="Cantor M.N."/>
            <person name="Hua S.X."/>
            <person name="Woyke T."/>
            <person name="Kerfeld C.A."/>
        </authorList>
    </citation>
    <scope>NUCLEOTIDE SEQUENCE [LARGE SCALE GENOMIC DNA]</scope>
    <source>
        <strain evidence="2 3">PCC 7113</strain>
    </source>
</reference>
<sequence length="208" mass="23360">MCLTGSLTDLSLPEILLFAEKGKKTGLITLFAEPVDQSKSLPIYYIWMYQGRLVAASHHLEERGLVQLIHQRQWVSSRVVDKLAQLCPTNKPLGLHLKNQGILRNFQLKELFIAQVLQPVYALCQLQEGQFEFDQNLPLPMREMTGLSVSAVVPTLRVPNNRTAMGLKQWKPTLGARVRTVGLPDSDSIKPYSTVKGIQQTESRLVLA</sequence>
<protein>
    <recommendedName>
        <fullName evidence="1">PatA-like N-terminal domain-containing protein</fullName>
    </recommendedName>
</protein>
<dbReference type="AlphaFoldDB" id="K9WLW7"/>
<dbReference type="OrthoDB" id="424057at2"/>
<gene>
    <name evidence="2" type="ORF">Mic7113_4854</name>
</gene>
<dbReference type="RefSeq" id="WP_015184657.1">
    <property type="nucleotide sequence ID" value="NC_019738.1"/>
</dbReference>
<dbReference type="STRING" id="1173027.Mic7113_4854"/>
<organism evidence="2 3">
    <name type="scientific">Allocoleopsis franciscana PCC 7113</name>
    <dbReference type="NCBI Taxonomy" id="1173027"/>
    <lineage>
        <taxon>Bacteria</taxon>
        <taxon>Bacillati</taxon>
        <taxon>Cyanobacteriota</taxon>
        <taxon>Cyanophyceae</taxon>
        <taxon>Coleofasciculales</taxon>
        <taxon>Coleofasciculaceae</taxon>
        <taxon>Allocoleopsis</taxon>
        <taxon>Allocoleopsis franciscana</taxon>
    </lineage>
</organism>
<dbReference type="Proteomes" id="UP000010471">
    <property type="component" value="Chromosome"/>
</dbReference>